<accession>A0ABY4XE99</accession>
<keyword evidence="2" id="KW-0614">Plasmid</keyword>
<organism evidence="2 3">
    <name type="scientific">Sphingomonas morindae</name>
    <dbReference type="NCBI Taxonomy" id="1541170"/>
    <lineage>
        <taxon>Bacteria</taxon>
        <taxon>Pseudomonadati</taxon>
        <taxon>Pseudomonadota</taxon>
        <taxon>Alphaproteobacteria</taxon>
        <taxon>Sphingomonadales</taxon>
        <taxon>Sphingomonadaceae</taxon>
        <taxon>Sphingomonas</taxon>
    </lineage>
</organism>
<protein>
    <submittedName>
        <fullName evidence="2">Uncharacterized protein</fullName>
    </submittedName>
</protein>
<keyword evidence="1" id="KW-1133">Transmembrane helix</keyword>
<sequence length="109" mass="11962">MARRIAWTRLWAWFLAVALMAHGLGAVTGPAIMKEASIAMQWAAAVLLLRRSSQSIGLTIGLAVLSVCTLQAVLAAEFNRMIVPGALVLALLMLAKQIDRNRHEPRRFQ</sequence>
<keyword evidence="3" id="KW-1185">Reference proteome</keyword>
<keyword evidence="1" id="KW-0812">Transmembrane</keyword>
<dbReference type="EMBL" id="CP084932">
    <property type="protein sequence ID" value="USI75179.1"/>
    <property type="molecule type" value="Genomic_DNA"/>
</dbReference>
<evidence type="ECO:0000256" key="1">
    <source>
        <dbReference type="SAM" id="Phobius"/>
    </source>
</evidence>
<geneLocation type="plasmid" evidence="2 3">
    <name>p1</name>
</geneLocation>
<dbReference type="RefSeq" id="WP_252168991.1">
    <property type="nucleotide sequence ID" value="NZ_CP084932.1"/>
</dbReference>
<feature type="transmembrane region" description="Helical" evidence="1">
    <location>
        <begin position="81"/>
        <end position="98"/>
    </location>
</feature>
<proteinExistence type="predicted"/>
<dbReference type="Proteomes" id="UP001056937">
    <property type="component" value="Plasmid p1"/>
</dbReference>
<evidence type="ECO:0000313" key="3">
    <source>
        <dbReference type="Proteomes" id="UP001056937"/>
    </source>
</evidence>
<gene>
    <name evidence="2" type="ORF">LHA26_19265</name>
</gene>
<keyword evidence="1" id="KW-0472">Membrane</keyword>
<reference evidence="2" key="1">
    <citation type="journal article" date="2022" name="Toxins">
        <title>Genomic Analysis of Sphingopyxis sp. USTB-05 for Biodegrading Cyanobacterial Hepatotoxins.</title>
        <authorList>
            <person name="Liu C."/>
            <person name="Xu Q."/>
            <person name="Zhao Z."/>
            <person name="Zhang H."/>
            <person name="Liu X."/>
            <person name="Yin C."/>
            <person name="Liu Y."/>
            <person name="Yan H."/>
        </authorList>
    </citation>
    <scope>NUCLEOTIDE SEQUENCE</scope>
    <source>
        <strain evidence="2">NBD5</strain>
    </source>
</reference>
<evidence type="ECO:0000313" key="2">
    <source>
        <dbReference type="EMBL" id="USI75179.1"/>
    </source>
</evidence>
<name>A0ABY4XE99_9SPHN</name>
<feature type="transmembrane region" description="Helical" evidence="1">
    <location>
        <begin position="56"/>
        <end position="75"/>
    </location>
</feature>